<comment type="caution">
    <text evidence="2">The sequence shown here is derived from an EMBL/GenBank/DDBJ whole genome shotgun (WGS) entry which is preliminary data.</text>
</comment>
<dbReference type="AlphaFoldDB" id="A0A0F4YIC9"/>
<feature type="region of interest" description="Disordered" evidence="1">
    <location>
        <begin position="1"/>
        <end position="23"/>
    </location>
</feature>
<gene>
    <name evidence="2" type="ORF">T310_8178</name>
</gene>
<dbReference type="RefSeq" id="XP_013324487.1">
    <property type="nucleotide sequence ID" value="XM_013469033.1"/>
</dbReference>
<feature type="region of interest" description="Disordered" evidence="1">
    <location>
        <begin position="164"/>
        <end position="193"/>
    </location>
</feature>
<keyword evidence="3" id="KW-1185">Reference proteome</keyword>
<name>A0A0F4YIC9_RASE3</name>
<evidence type="ECO:0000313" key="3">
    <source>
        <dbReference type="Proteomes" id="UP000053958"/>
    </source>
</evidence>
<protein>
    <submittedName>
        <fullName evidence="2">Uncharacterized protein</fullName>
    </submittedName>
</protein>
<feature type="compositionally biased region" description="Polar residues" evidence="1">
    <location>
        <begin position="243"/>
        <end position="255"/>
    </location>
</feature>
<sequence>MDASQVRSTPYTDNGGTNGGRGTWDRILRCYGTSVVQGPTPVDRSALAARKQPSLAVHPINDAKKLTKDLGRRRKLELQRSRDLGWQAAGQNVASPSMIVARIIRAPWGLRIASKDGPTRIKSFTTISFATLHFGFQRTLWTPIFSPVISRRATFPGRRPALTQETAMSAKTKVRDARPKGNPDHESPNRMPNPYTLANIGPATNMPTECMTDAAEYKVATWSEGTRDVATLRTDMPKGMPRDTNTTPRISTGGVSATKITRNPAMANAALAWAT</sequence>
<feature type="compositionally biased region" description="Basic and acidic residues" evidence="1">
    <location>
        <begin position="173"/>
        <end position="188"/>
    </location>
</feature>
<dbReference type="Proteomes" id="UP000053958">
    <property type="component" value="Unassembled WGS sequence"/>
</dbReference>
<evidence type="ECO:0000256" key="1">
    <source>
        <dbReference type="SAM" id="MobiDB-lite"/>
    </source>
</evidence>
<dbReference type="EMBL" id="LASV01000535">
    <property type="protein sequence ID" value="KKA17875.1"/>
    <property type="molecule type" value="Genomic_DNA"/>
</dbReference>
<reference evidence="2 3" key="1">
    <citation type="submission" date="2015-04" db="EMBL/GenBank/DDBJ databases">
        <authorList>
            <person name="Heijne W.H."/>
            <person name="Fedorova N.D."/>
            <person name="Nierman W.C."/>
            <person name="Vollebregt A.W."/>
            <person name="Zhao Z."/>
            <person name="Wu L."/>
            <person name="Kumar M."/>
            <person name="Stam H."/>
            <person name="van den Berg M.A."/>
            <person name="Pel H.J."/>
        </authorList>
    </citation>
    <scope>NUCLEOTIDE SEQUENCE [LARGE SCALE GENOMIC DNA]</scope>
    <source>
        <strain evidence="2 3">CBS 393.64</strain>
    </source>
</reference>
<organism evidence="2 3">
    <name type="scientific">Rasamsonia emersonii (strain ATCC 16479 / CBS 393.64 / IMI 116815)</name>
    <dbReference type="NCBI Taxonomy" id="1408163"/>
    <lineage>
        <taxon>Eukaryota</taxon>
        <taxon>Fungi</taxon>
        <taxon>Dikarya</taxon>
        <taxon>Ascomycota</taxon>
        <taxon>Pezizomycotina</taxon>
        <taxon>Eurotiomycetes</taxon>
        <taxon>Eurotiomycetidae</taxon>
        <taxon>Eurotiales</taxon>
        <taxon>Trichocomaceae</taxon>
        <taxon>Rasamsonia</taxon>
    </lineage>
</organism>
<proteinExistence type="predicted"/>
<feature type="compositionally biased region" description="Polar residues" evidence="1">
    <location>
        <begin position="1"/>
        <end position="12"/>
    </location>
</feature>
<feature type="region of interest" description="Disordered" evidence="1">
    <location>
        <begin position="234"/>
        <end position="255"/>
    </location>
</feature>
<accession>A0A0F4YIC9</accession>
<dbReference type="GeneID" id="25320438"/>
<evidence type="ECO:0000313" key="2">
    <source>
        <dbReference type="EMBL" id="KKA17875.1"/>
    </source>
</evidence>